<name>A0A445N3V8_9BACT</name>
<dbReference type="InterPro" id="IPR029026">
    <property type="entry name" value="tRNA_m1G_MTases_N"/>
</dbReference>
<keyword evidence="1" id="KW-0489">Methyltransferase</keyword>
<dbReference type="Gene3D" id="3.40.1280.10">
    <property type="match status" value="1"/>
</dbReference>
<sequence length="76" mass="8830">MLNIRFIVVDCIRSPFLAQGESFYLERLKRYVNTEWIEIKPASIKRGKPIHTILAEEGDAIAKRLLARDYVIVLDL</sequence>
<dbReference type="InterPro" id="IPR003742">
    <property type="entry name" value="RlmH-like"/>
</dbReference>
<dbReference type="Pfam" id="PF02590">
    <property type="entry name" value="SPOUT_MTase"/>
    <property type="match status" value="1"/>
</dbReference>
<dbReference type="SUPFAM" id="SSF75217">
    <property type="entry name" value="alpha/beta knot"/>
    <property type="match status" value="1"/>
</dbReference>
<reference evidence="1" key="1">
    <citation type="submission" date="2018-01" db="EMBL/GenBank/DDBJ databases">
        <authorList>
            <person name="Regsiter A."/>
            <person name="William W."/>
        </authorList>
    </citation>
    <scope>NUCLEOTIDE SEQUENCE</scope>
    <source>
        <strain evidence="1">TRIP AH-1</strain>
    </source>
</reference>
<proteinExistence type="predicted"/>
<accession>A0A445N3V8</accession>
<evidence type="ECO:0000313" key="1">
    <source>
        <dbReference type="EMBL" id="SPD76389.1"/>
    </source>
</evidence>
<gene>
    <name evidence="1" type="ORF">PITCH_A920017</name>
</gene>
<dbReference type="AlphaFoldDB" id="A0A445N3V8"/>
<dbReference type="GO" id="GO:0008168">
    <property type="term" value="F:methyltransferase activity"/>
    <property type="evidence" value="ECO:0007669"/>
    <property type="project" value="UniProtKB-KW"/>
</dbReference>
<dbReference type="GO" id="GO:0032259">
    <property type="term" value="P:methylation"/>
    <property type="evidence" value="ECO:0007669"/>
    <property type="project" value="UniProtKB-KW"/>
</dbReference>
<dbReference type="InterPro" id="IPR029028">
    <property type="entry name" value="Alpha/beta_knot_MTases"/>
</dbReference>
<organism evidence="1">
    <name type="scientific">uncultured Desulfobacterium sp</name>
    <dbReference type="NCBI Taxonomy" id="201089"/>
    <lineage>
        <taxon>Bacteria</taxon>
        <taxon>Pseudomonadati</taxon>
        <taxon>Thermodesulfobacteriota</taxon>
        <taxon>Desulfobacteria</taxon>
        <taxon>Desulfobacterales</taxon>
        <taxon>Desulfobacteriaceae</taxon>
        <taxon>Desulfobacterium</taxon>
        <taxon>environmental samples</taxon>
    </lineage>
</organism>
<protein>
    <submittedName>
        <fullName evidence="1">Ribosomal RNA large subunit methyltransferase H</fullName>
        <ecNumber evidence="1">2.1.1.177</ecNumber>
    </submittedName>
</protein>
<keyword evidence="1" id="KW-0808">Transferase</keyword>
<dbReference type="GO" id="GO:0006364">
    <property type="term" value="P:rRNA processing"/>
    <property type="evidence" value="ECO:0007669"/>
    <property type="project" value="InterPro"/>
</dbReference>
<dbReference type="EC" id="2.1.1.177" evidence="1"/>
<dbReference type="EMBL" id="OJIN01000239">
    <property type="protein sequence ID" value="SPD76389.1"/>
    <property type="molecule type" value="Genomic_DNA"/>
</dbReference>